<evidence type="ECO:0000313" key="2">
    <source>
        <dbReference type="EMBL" id="SFT16682.1"/>
    </source>
</evidence>
<gene>
    <name evidence="2" type="ORF">SAMN04488050_112203</name>
</gene>
<keyword evidence="1" id="KW-0472">Membrane</keyword>
<dbReference type="InterPro" id="IPR005325">
    <property type="entry name" value="DUF308_memb"/>
</dbReference>
<dbReference type="RefSeq" id="WP_092428765.1">
    <property type="nucleotide sequence ID" value="NZ_FNCL01000012.1"/>
</dbReference>
<reference evidence="3" key="1">
    <citation type="submission" date="2016-10" db="EMBL/GenBank/DDBJ databases">
        <authorList>
            <person name="Varghese N."/>
            <person name="Submissions S."/>
        </authorList>
    </citation>
    <scope>NUCLEOTIDE SEQUENCE [LARGE SCALE GENOMIC DNA]</scope>
    <source>
        <strain evidence="3">DSM 26894</strain>
    </source>
</reference>
<keyword evidence="1" id="KW-0812">Transmembrane</keyword>
<proteinExistence type="predicted"/>
<dbReference type="PANTHER" id="PTHR34989:SF1">
    <property type="entry name" value="PROTEIN HDED"/>
    <property type="match status" value="1"/>
</dbReference>
<dbReference type="GO" id="GO:0005886">
    <property type="term" value="C:plasma membrane"/>
    <property type="evidence" value="ECO:0007669"/>
    <property type="project" value="TreeGrafter"/>
</dbReference>
<dbReference type="InterPro" id="IPR052712">
    <property type="entry name" value="Acid_resist_chaperone_HdeD"/>
</dbReference>
<dbReference type="EMBL" id="FOZW01000012">
    <property type="protein sequence ID" value="SFT16682.1"/>
    <property type="molecule type" value="Genomic_DNA"/>
</dbReference>
<organism evidence="2 3">
    <name type="scientific">Alloyangia pacifica</name>
    <dbReference type="NCBI Taxonomy" id="311180"/>
    <lineage>
        <taxon>Bacteria</taxon>
        <taxon>Pseudomonadati</taxon>
        <taxon>Pseudomonadota</taxon>
        <taxon>Alphaproteobacteria</taxon>
        <taxon>Rhodobacterales</taxon>
        <taxon>Roseobacteraceae</taxon>
        <taxon>Alloyangia</taxon>
    </lineage>
</organism>
<keyword evidence="1" id="KW-1133">Transmembrane helix</keyword>
<feature type="transmembrane region" description="Helical" evidence="1">
    <location>
        <begin position="31"/>
        <end position="54"/>
    </location>
</feature>
<keyword evidence="3" id="KW-1185">Reference proteome</keyword>
<evidence type="ECO:0000313" key="3">
    <source>
        <dbReference type="Proteomes" id="UP000199392"/>
    </source>
</evidence>
<protein>
    <submittedName>
        <fullName evidence="2">Uncharacterized membrane protein HdeD, DUF308 family</fullName>
    </submittedName>
</protein>
<feature type="transmembrane region" description="Helical" evidence="1">
    <location>
        <begin position="85"/>
        <end position="106"/>
    </location>
</feature>
<dbReference type="AlphaFoldDB" id="A0A1I6VSG6"/>
<feature type="transmembrane region" description="Helical" evidence="1">
    <location>
        <begin position="118"/>
        <end position="137"/>
    </location>
</feature>
<dbReference type="PANTHER" id="PTHR34989">
    <property type="entry name" value="PROTEIN HDED"/>
    <property type="match status" value="1"/>
</dbReference>
<dbReference type="Proteomes" id="UP000199392">
    <property type="component" value="Unassembled WGS sequence"/>
</dbReference>
<name>A0A1I6VSG6_9RHOB</name>
<dbReference type="OrthoDB" id="5678253at2"/>
<dbReference type="STRING" id="311180.SAMN04488050_112203"/>
<evidence type="ECO:0000256" key="1">
    <source>
        <dbReference type="SAM" id="Phobius"/>
    </source>
</evidence>
<accession>A0A1I6VSG6</accession>
<dbReference type="Pfam" id="PF03729">
    <property type="entry name" value="DUF308"/>
    <property type="match status" value="1"/>
</dbReference>
<feature type="transmembrane region" description="Helical" evidence="1">
    <location>
        <begin position="143"/>
        <end position="167"/>
    </location>
</feature>
<feature type="transmembrane region" description="Helical" evidence="1">
    <location>
        <begin position="61"/>
        <end position="79"/>
    </location>
</feature>
<sequence>MQHWLTWILLGAASVIGGVIALFNPFAASVAAQTIVAWFFLIIGVIQAISIFRVTRMKERLLAILMTIIYLWLGISFLANPLEGLISLTLVAAILFLVSGIAKVVYAFSVSESRYKMMMLISGAISVVLAIMIFTQFPSSATWVLGVLLSVELLSTGVAMVIFGLVLKQHPELRKAAS</sequence>